<dbReference type="Proteomes" id="UP000784294">
    <property type="component" value="Unassembled WGS sequence"/>
</dbReference>
<organism evidence="1 2">
    <name type="scientific">Protopolystoma xenopodis</name>
    <dbReference type="NCBI Taxonomy" id="117903"/>
    <lineage>
        <taxon>Eukaryota</taxon>
        <taxon>Metazoa</taxon>
        <taxon>Spiralia</taxon>
        <taxon>Lophotrochozoa</taxon>
        <taxon>Platyhelminthes</taxon>
        <taxon>Monogenea</taxon>
        <taxon>Polyopisthocotylea</taxon>
        <taxon>Polystomatidea</taxon>
        <taxon>Polystomatidae</taxon>
        <taxon>Protopolystoma</taxon>
    </lineage>
</organism>
<evidence type="ECO:0000313" key="2">
    <source>
        <dbReference type="Proteomes" id="UP000784294"/>
    </source>
</evidence>
<gene>
    <name evidence="1" type="ORF">PXEA_LOCUS27885</name>
</gene>
<evidence type="ECO:0000313" key="1">
    <source>
        <dbReference type="EMBL" id="VEL34445.1"/>
    </source>
</evidence>
<accession>A0A448XDX6</accession>
<keyword evidence="2" id="KW-1185">Reference proteome</keyword>
<dbReference type="EMBL" id="CAAALY010247670">
    <property type="protein sequence ID" value="VEL34445.1"/>
    <property type="molecule type" value="Genomic_DNA"/>
</dbReference>
<comment type="caution">
    <text evidence="1">The sequence shown here is derived from an EMBL/GenBank/DDBJ whole genome shotgun (WGS) entry which is preliminary data.</text>
</comment>
<protein>
    <submittedName>
        <fullName evidence="1">Uncharacterized protein</fullName>
    </submittedName>
</protein>
<proteinExistence type="predicted"/>
<name>A0A448XDX6_9PLAT</name>
<dbReference type="AlphaFoldDB" id="A0A448XDX6"/>
<sequence length="75" mass="8381">MKREMGAIETEQLHPPPACDCVPLHTRCKSQNQISPLFSLLFFGGTSRSPLLYPTAASSFRSTSYIPMRDRPVDP</sequence>
<reference evidence="1" key="1">
    <citation type="submission" date="2018-11" db="EMBL/GenBank/DDBJ databases">
        <authorList>
            <consortium name="Pathogen Informatics"/>
        </authorList>
    </citation>
    <scope>NUCLEOTIDE SEQUENCE</scope>
</reference>